<organism evidence="1 2">
    <name type="scientific">Mesorhizobium abyssinicae</name>
    <dbReference type="NCBI Taxonomy" id="1209958"/>
    <lineage>
        <taxon>Bacteria</taxon>
        <taxon>Pseudomonadati</taxon>
        <taxon>Pseudomonadota</taxon>
        <taxon>Alphaproteobacteria</taxon>
        <taxon>Hyphomicrobiales</taxon>
        <taxon>Phyllobacteriaceae</taxon>
        <taxon>Mesorhizobium</taxon>
    </lineage>
</organism>
<dbReference type="Proteomes" id="UP001276564">
    <property type="component" value="Unassembled WGS sequence"/>
</dbReference>
<evidence type="ECO:0008006" key="3">
    <source>
        <dbReference type="Google" id="ProtNLM"/>
    </source>
</evidence>
<dbReference type="SUPFAM" id="SSF48695">
    <property type="entry name" value="Multiheme cytochromes"/>
    <property type="match status" value="1"/>
</dbReference>
<accession>A0ABU5AN39</accession>
<protein>
    <recommendedName>
        <fullName evidence="3">Cytochrome c-552/4 domain-containing protein</fullName>
    </recommendedName>
</protein>
<comment type="caution">
    <text evidence="1">The sequence shown here is derived from an EMBL/GenBank/DDBJ whole genome shotgun (WGS) entry which is preliminary data.</text>
</comment>
<dbReference type="InterPro" id="IPR036280">
    <property type="entry name" value="Multihaem_cyt_sf"/>
</dbReference>
<sequence>MRAVALIAAVLGIVFVLISGTIGLRHAAFVSTPQAGERHGSDQDDVDAKSFADAVTRWNPDIFWAPASKSTDVITRSGDEARAVFGPIPDGDCDSPQMKVIPLEVDGNVVDLKPNPKKPGTPLEFEHRNENGEVVKWTATLPKCDKPSLTGSTTYCGLNSRVVRVVRGNVEWLFLCRKSNISQEVSTDPYWTRSDPRFSVFGTIGFNRKSGEIIFFDGRKDRSQFDWSKPFVPPGGRNYSDEAGRDTAEKIYDPTFQISCHACHDNKSPYVIDPHIAQSRVGFRSAGDARSTAFSLGDFLPHRPRLPDAPFRVVGSGYTGTYRNELSQARTVEDPTGNCTSCHTLTTQVTGRRFAADAAGHEPTVTLPTWVQLLELHEEQVVYAEIEAHRTNWAAGSGGIHPWMLPGSGNDLSSGAPRLSSEDWRKLSDCLWGAGGSECGYRPLYTGCPAPEAEDEGSSLADAGIQVLPPLPGAVVKTPVLRVSWTFRNSYGGVPERDDVRINVAVGAGAIPANGDPPQSGEYPSIEQAKGTDAVAISGPVSSAGSSLLVQDVSFAGHTKWSDPTPSMSPRTFQIDLPGECNRRTLIRLVPKRFCFDQSQAAFSEADHLVYADVRCDEHR</sequence>
<evidence type="ECO:0000313" key="1">
    <source>
        <dbReference type="EMBL" id="MDX8538658.1"/>
    </source>
</evidence>
<reference evidence="1 2" key="1">
    <citation type="submission" date="2023-08" db="EMBL/GenBank/DDBJ databases">
        <title>Implementing the SeqCode for naming new Mesorhizobium species isolated from Vachellia karroo root nodules.</title>
        <authorList>
            <person name="Van Lill M."/>
        </authorList>
    </citation>
    <scope>NUCLEOTIDE SEQUENCE [LARGE SCALE GENOMIC DNA]</scope>
    <source>
        <strain evidence="1 2">VK4B</strain>
    </source>
</reference>
<dbReference type="EMBL" id="JAVIIP010000006">
    <property type="protein sequence ID" value="MDX8538658.1"/>
    <property type="molecule type" value="Genomic_DNA"/>
</dbReference>
<evidence type="ECO:0000313" key="2">
    <source>
        <dbReference type="Proteomes" id="UP001276564"/>
    </source>
</evidence>
<proteinExistence type="predicted"/>
<keyword evidence="2" id="KW-1185">Reference proteome</keyword>
<gene>
    <name evidence="1" type="ORF">RFM23_13640</name>
</gene>
<name>A0ABU5AN39_9HYPH</name>
<dbReference type="RefSeq" id="WP_320320565.1">
    <property type="nucleotide sequence ID" value="NZ_JAVIIP010000006.1"/>
</dbReference>